<evidence type="ECO:0000256" key="2">
    <source>
        <dbReference type="ARBA" id="ARBA00022777"/>
    </source>
</evidence>
<evidence type="ECO:0000259" key="3">
    <source>
        <dbReference type="Pfam" id="PF00294"/>
    </source>
</evidence>
<dbReference type="Gene3D" id="3.40.1190.20">
    <property type="match status" value="1"/>
</dbReference>
<dbReference type="EMBL" id="JADFTS010000008">
    <property type="protein sequence ID" value="KAF9594203.1"/>
    <property type="molecule type" value="Genomic_DNA"/>
</dbReference>
<dbReference type="InterPro" id="IPR029056">
    <property type="entry name" value="Ribokinase-like"/>
</dbReference>
<dbReference type="SUPFAM" id="SSF53613">
    <property type="entry name" value="Ribokinase-like"/>
    <property type="match status" value="1"/>
</dbReference>
<evidence type="ECO:0000256" key="1">
    <source>
        <dbReference type="ARBA" id="ARBA00022679"/>
    </source>
</evidence>
<dbReference type="InterPro" id="IPR011611">
    <property type="entry name" value="PfkB_dom"/>
</dbReference>
<protein>
    <recommendedName>
        <fullName evidence="3">Carbohydrate kinase PfkB domain-containing protein</fullName>
    </recommendedName>
</protein>
<gene>
    <name evidence="4" type="ORF">IFM89_028860</name>
</gene>
<dbReference type="Proteomes" id="UP000631114">
    <property type="component" value="Unassembled WGS sequence"/>
</dbReference>
<keyword evidence="2" id="KW-0418">Kinase</keyword>
<evidence type="ECO:0000313" key="4">
    <source>
        <dbReference type="EMBL" id="KAF9594203.1"/>
    </source>
</evidence>
<dbReference type="PANTHER" id="PTHR10584:SF166">
    <property type="entry name" value="RIBOKINASE"/>
    <property type="match status" value="1"/>
</dbReference>
<feature type="domain" description="Carbohydrate kinase PfkB" evidence="3">
    <location>
        <begin position="45"/>
        <end position="128"/>
    </location>
</feature>
<keyword evidence="1" id="KW-0808">Transferase</keyword>
<proteinExistence type="predicted"/>
<dbReference type="GO" id="GO:0016301">
    <property type="term" value="F:kinase activity"/>
    <property type="evidence" value="ECO:0007669"/>
    <property type="project" value="UniProtKB-KW"/>
</dbReference>
<sequence>MNRVQVVISAQISDLVLNRVYLQAARDAGVQVIMDAGGTEGELPGVKHVLVKLDEKGSALFTEGEEAIRQPIIAAAEVIDTTGASDTSTAAFVVALVEGKSKEECMRFFAAAASLCVQVKGAIPSMPERKTALDALQSL</sequence>
<name>A0A835LG29_9MAGN</name>
<reference evidence="4 5" key="1">
    <citation type="submission" date="2020-10" db="EMBL/GenBank/DDBJ databases">
        <title>The Coptis chinensis genome and diversification of protoberbering-type alkaloids.</title>
        <authorList>
            <person name="Wang B."/>
            <person name="Shu S."/>
            <person name="Song C."/>
            <person name="Liu Y."/>
        </authorList>
    </citation>
    <scope>NUCLEOTIDE SEQUENCE [LARGE SCALE GENOMIC DNA]</scope>
    <source>
        <strain evidence="4">HL-2020</strain>
        <tissue evidence="4">Leaf</tissue>
    </source>
</reference>
<dbReference type="AlphaFoldDB" id="A0A835LG29"/>
<evidence type="ECO:0000313" key="5">
    <source>
        <dbReference type="Proteomes" id="UP000631114"/>
    </source>
</evidence>
<comment type="caution">
    <text evidence="4">The sequence shown here is derived from an EMBL/GenBank/DDBJ whole genome shotgun (WGS) entry which is preliminary data.</text>
</comment>
<dbReference type="Pfam" id="PF00294">
    <property type="entry name" value="PfkB"/>
    <property type="match status" value="1"/>
</dbReference>
<keyword evidence="5" id="KW-1185">Reference proteome</keyword>
<dbReference type="OrthoDB" id="415590at2759"/>
<organism evidence="4 5">
    <name type="scientific">Coptis chinensis</name>
    <dbReference type="NCBI Taxonomy" id="261450"/>
    <lineage>
        <taxon>Eukaryota</taxon>
        <taxon>Viridiplantae</taxon>
        <taxon>Streptophyta</taxon>
        <taxon>Embryophyta</taxon>
        <taxon>Tracheophyta</taxon>
        <taxon>Spermatophyta</taxon>
        <taxon>Magnoliopsida</taxon>
        <taxon>Ranunculales</taxon>
        <taxon>Ranunculaceae</taxon>
        <taxon>Coptidoideae</taxon>
        <taxon>Coptis</taxon>
    </lineage>
</organism>
<accession>A0A835LG29</accession>
<dbReference type="PANTHER" id="PTHR10584">
    <property type="entry name" value="SUGAR KINASE"/>
    <property type="match status" value="1"/>
</dbReference>